<evidence type="ECO:0000256" key="9">
    <source>
        <dbReference type="PROSITE-ProRule" id="PRU10141"/>
    </source>
</evidence>
<evidence type="ECO:0000256" key="6">
    <source>
        <dbReference type="ARBA" id="ARBA00022840"/>
    </source>
</evidence>
<name>A0AAJ0GC85_9PEZI</name>
<feature type="compositionally biased region" description="Polar residues" evidence="10">
    <location>
        <begin position="759"/>
        <end position="779"/>
    </location>
</feature>
<dbReference type="InterPro" id="IPR000719">
    <property type="entry name" value="Prot_kinase_dom"/>
</dbReference>
<protein>
    <recommendedName>
        <fullName evidence="2">non-specific serine/threonine protein kinase</fullName>
        <ecNumber evidence="2">2.7.11.1</ecNumber>
    </recommendedName>
</protein>
<dbReference type="Gene3D" id="1.10.510.10">
    <property type="entry name" value="Transferase(Phosphotransferase) domain 1"/>
    <property type="match status" value="1"/>
</dbReference>
<dbReference type="GO" id="GO:0005634">
    <property type="term" value="C:nucleus"/>
    <property type="evidence" value="ECO:0007669"/>
    <property type="project" value="TreeGrafter"/>
</dbReference>
<evidence type="ECO:0000313" key="13">
    <source>
        <dbReference type="EMBL" id="KAK3050017.1"/>
    </source>
</evidence>
<dbReference type="GO" id="GO:0005524">
    <property type="term" value="F:ATP binding"/>
    <property type="evidence" value="ECO:0007669"/>
    <property type="project" value="UniProtKB-UniRule"/>
</dbReference>
<dbReference type="SUPFAM" id="SSF49879">
    <property type="entry name" value="SMAD/FHA domain"/>
    <property type="match status" value="1"/>
</dbReference>
<comment type="caution">
    <text evidence="13">The sequence shown here is derived from an EMBL/GenBank/DDBJ whole genome shotgun (WGS) entry which is preliminary data.</text>
</comment>
<evidence type="ECO:0000256" key="1">
    <source>
        <dbReference type="ARBA" id="ARBA00005575"/>
    </source>
</evidence>
<dbReference type="GO" id="GO:0051598">
    <property type="term" value="P:meiotic recombination checkpoint signaling"/>
    <property type="evidence" value="ECO:0007669"/>
    <property type="project" value="TreeGrafter"/>
</dbReference>
<feature type="binding site" evidence="9">
    <location>
        <position position="303"/>
    </location>
    <ligand>
        <name>ATP</name>
        <dbReference type="ChEBI" id="CHEBI:30616"/>
    </ligand>
</feature>
<keyword evidence="5 13" id="KW-0418">Kinase</keyword>
<feature type="region of interest" description="Disordered" evidence="10">
    <location>
        <begin position="1021"/>
        <end position="1060"/>
    </location>
</feature>
<comment type="catalytic activity">
    <reaction evidence="7">
        <text>L-threonyl-[protein] + ATP = O-phospho-L-threonyl-[protein] + ADP + H(+)</text>
        <dbReference type="Rhea" id="RHEA:46608"/>
        <dbReference type="Rhea" id="RHEA-COMP:11060"/>
        <dbReference type="Rhea" id="RHEA-COMP:11605"/>
        <dbReference type="ChEBI" id="CHEBI:15378"/>
        <dbReference type="ChEBI" id="CHEBI:30013"/>
        <dbReference type="ChEBI" id="CHEBI:30616"/>
        <dbReference type="ChEBI" id="CHEBI:61977"/>
        <dbReference type="ChEBI" id="CHEBI:456216"/>
        <dbReference type="EC" id="2.7.11.1"/>
    </reaction>
</comment>
<keyword evidence="14" id="KW-1185">Reference proteome</keyword>
<evidence type="ECO:0000256" key="7">
    <source>
        <dbReference type="ARBA" id="ARBA00047899"/>
    </source>
</evidence>
<evidence type="ECO:0000256" key="8">
    <source>
        <dbReference type="ARBA" id="ARBA00048679"/>
    </source>
</evidence>
<dbReference type="GO" id="GO:0004674">
    <property type="term" value="F:protein serine/threonine kinase activity"/>
    <property type="evidence" value="ECO:0007669"/>
    <property type="project" value="UniProtKB-KW"/>
</dbReference>
<feature type="region of interest" description="Disordered" evidence="10">
    <location>
        <begin position="831"/>
        <end position="858"/>
    </location>
</feature>
<dbReference type="FunFam" id="3.30.200.20:FF:000470">
    <property type="entry name" value="Serine/threonine-protein kinase RAD53"/>
    <property type="match status" value="1"/>
</dbReference>
<evidence type="ECO:0000259" key="11">
    <source>
        <dbReference type="PROSITE" id="PS50006"/>
    </source>
</evidence>
<dbReference type="GO" id="GO:0005737">
    <property type="term" value="C:cytoplasm"/>
    <property type="evidence" value="ECO:0007669"/>
    <property type="project" value="TreeGrafter"/>
</dbReference>
<proteinExistence type="inferred from homology"/>
<evidence type="ECO:0000256" key="2">
    <source>
        <dbReference type="ARBA" id="ARBA00012513"/>
    </source>
</evidence>
<dbReference type="CDD" id="cd00060">
    <property type="entry name" value="FHA"/>
    <property type="match status" value="1"/>
</dbReference>
<dbReference type="InterPro" id="IPR017441">
    <property type="entry name" value="Protein_kinase_ATP_BS"/>
</dbReference>
<evidence type="ECO:0000259" key="12">
    <source>
        <dbReference type="PROSITE" id="PS50011"/>
    </source>
</evidence>
<evidence type="ECO:0000256" key="5">
    <source>
        <dbReference type="ARBA" id="ARBA00022777"/>
    </source>
</evidence>
<feature type="region of interest" description="Disordered" evidence="10">
    <location>
        <begin position="1"/>
        <end position="22"/>
    </location>
</feature>
<feature type="compositionally biased region" description="Polar residues" evidence="10">
    <location>
        <begin position="610"/>
        <end position="620"/>
    </location>
</feature>
<dbReference type="Pfam" id="PF00498">
    <property type="entry name" value="FHA"/>
    <property type="match status" value="1"/>
</dbReference>
<feature type="region of interest" description="Disordered" evidence="10">
    <location>
        <begin position="602"/>
        <end position="622"/>
    </location>
</feature>
<comment type="similarity">
    <text evidence="1">Belongs to the protein kinase superfamily. CAMK Ser/Thr protein kinase family. CHEK2 subfamily.</text>
</comment>
<dbReference type="PANTHER" id="PTHR44167">
    <property type="entry name" value="OVARIAN-SPECIFIC SERINE/THREONINE-PROTEIN KINASE LOK-RELATED"/>
    <property type="match status" value="1"/>
</dbReference>
<dbReference type="Pfam" id="PF00069">
    <property type="entry name" value="Pkinase"/>
    <property type="match status" value="1"/>
</dbReference>
<dbReference type="SMART" id="SM00220">
    <property type="entry name" value="S_TKc"/>
    <property type="match status" value="1"/>
</dbReference>
<evidence type="ECO:0000313" key="14">
    <source>
        <dbReference type="Proteomes" id="UP001271007"/>
    </source>
</evidence>
<sequence>MDYEEATQLTQNTQGALDPRRIGRNNSGLNEADISDVICILHPCSPAAFRIVATASERTPHNVLQNDGLDHFDDGLTQSALEEQETFILGADAPHQAMDLALRFSARTKSLRAGFVFGRNENQCDIVLATDTFKRVSNVHFSIFINESGVLMLRDMSTNGTIVDEVVLKGKTSRDPQTRMLNPGSIIQILSPKADEIVKFIVRIPSREGYVEEYEAKFQAYMERIAVEEARANKHNMLTRRNAATTQIAQNGGSIRAPLVHNQYGMHWTGGEKYNVVGLIGKGAFATVYQLATKNEGQLFAAKELEKRKFMKHGVLDRKLDNEMQIMKSVSHPNIVQYVDYQDHANHMYIIMEFVPCGDLQQYLHLHGPLAEDLGKRMASQVFDALAYLHREKITHRDIKPDNILIANLDPQNFAIKLSDFGLSKVVTNNETFLKTFCGTLLWCAPEVFPHYDAHVAGKGNKRPRQTKNLPAAKFHSYSSTVDIWSFGGVLWYSLCIKPPFEGVADGNGRGMFDKIMMTPLDTIDLVRKGISDAAVALLTDMLNTDPAARPSPAACLNHYWFGGTQPDADAVLGAPEVGLVSIAEEDEGIAEDEFDVSGLSLDEQESNDRSQTSEVSIHSGSLEFLDPRQSKRFKSHVQAYRDPDDMIDSSPELFYQSIPIIHQPEGAQASPARPQQPKLFGEISQSALGSSGALGEKFAVAVSSTSQGEQASVSEGDAEQRGAFASPSLLGAESMVREMNMDSPRFANSHDVEPNEPITPQTPGRPTRQSNGSLGRSRSQQDDITPKQPQRHFDRQIKLPIPASSYYIAEDPSTHNLEYATKISGHDYVKDPSFQGAQNIPLPTATSGSATENEEELDLDLDHGVSNQNQAPSQPSPTLSQFLKPAPRLGRITTTPDSFMQLTLPLSHQVESWGRAPDCTHPYPKPLDVRIPKRAFAIWFHAKNIDKLDEDDFSWMKKPDLHCVIRTESTILVNGIKLTKGEPGRRAYGRVYTGDEITVLQPTKEGKGLRFTCEFFHGEARNRRPGPSPFKVEITSSDSAKSSHESRGSGKENAVEAAA</sequence>
<organism evidence="13 14">
    <name type="scientific">Extremus antarcticus</name>
    <dbReference type="NCBI Taxonomy" id="702011"/>
    <lineage>
        <taxon>Eukaryota</taxon>
        <taxon>Fungi</taxon>
        <taxon>Dikarya</taxon>
        <taxon>Ascomycota</taxon>
        <taxon>Pezizomycotina</taxon>
        <taxon>Dothideomycetes</taxon>
        <taxon>Dothideomycetidae</taxon>
        <taxon>Mycosphaerellales</taxon>
        <taxon>Extremaceae</taxon>
        <taxon>Extremus</taxon>
    </lineage>
</organism>
<reference evidence="13" key="1">
    <citation type="submission" date="2023-04" db="EMBL/GenBank/DDBJ databases">
        <title>Black Yeasts Isolated from many extreme environments.</title>
        <authorList>
            <person name="Coleine C."/>
            <person name="Stajich J.E."/>
            <person name="Selbmann L."/>
        </authorList>
    </citation>
    <scope>NUCLEOTIDE SEQUENCE</scope>
    <source>
        <strain evidence="13">CCFEE 5312</strain>
    </source>
</reference>
<feature type="region of interest" description="Disordered" evidence="10">
    <location>
        <begin position="746"/>
        <end position="798"/>
    </location>
</feature>
<dbReference type="EMBL" id="JAWDJX010000035">
    <property type="protein sequence ID" value="KAK3050017.1"/>
    <property type="molecule type" value="Genomic_DNA"/>
</dbReference>
<dbReference type="PANTHER" id="PTHR44167:SF24">
    <property type="entry name" value="SERINE_THREONINE-PROTEIN KINASE CHK2"/>
    <property type="match status" value="1"/>
</dbReference>
<dbReference type="InterPro" id="IPR008271">
    <property type="entry name" value="Ser/Thr_kinase_AS"/>
</dbReference>
<keyword evidence="6 9" id="KW-0067">ATP-binding</keyword>
<keyword evidence="4 9" id="KW-0547">Nucleotide-binding</keyword>
<accession>A0AAJ0GC85</accession>
<dbReference type="PROSITE" id="PS50006">
    <property type="entry name" value="FHA_DOMAIN"/>
    <property type="match status" value="1"/>
</dbReference>
<feature type="domain" description="Protein kinase" evidence="12">
    <location>
        <begin position="274"/>
        <end position="562"/>
    </location>
</feature>
<comment type="catalytic activity">
    <reaction evidence="8">
        <text>L-seryl-[protein] + ATP = O-phospho-L-seryl-[protein] + ADP + H(+)</text>
        <dbReference type="Rhea" id="RHEA:17989"/>
        <dbReference type="Rhea" id="RHEA-COMP:9863"/>
        <dbReference type="Rhea" id="RHEA-COMP:11604"/>
        <dbReference type="ChEBI" id="CHEBI:15378"/>
        <dbReference type="ChEBI" id="CHEBI:29999"/>
        <dbReference type="ChEBI" id="CHEBI:30616"/>
        <dbReference type="ChEBI" id="CHEBI:83421"/>
        <dbReference type="ChEBI" id="CHEBI:456216"/>
        <dbReference type="EC" id="2.7.11.1"/>
    </reaction>
</comment>
<keyword evidence="13" id="KW-0808">Transferase</keyword>
<dbReference type="SMART" id="SM00240">
    <property type="entry name" value="FHA"/>
    <property type="match status" value="1"/>
</dbReference>
<dbReference type="Proteomes" id="UP001271007">
    <property type="component" value="Unassembled WGS sequence"/>
</dbReference>
<dbReference type="PROSITE" id="PS00108">
    <property type="entry name" value="PROTEIN_KINASE_ST"/>
    <property type="match status" value="1"/>
</dbReference>
<dbReference type="InterPro" id="IPR011009">
    <property type="entry name" value="Kinase-like_dom_sf"/>
</dbReference>
<dbReference type="EC" id="2.7.11.1" evidence="2"/>
<evidence type="ECO:0000256" key="4">
    <source>
        <dbReference type="ARBA" id="ARBA00022741"/>
    </source>
</evidence>
<dbReference type="AlphaFoldDB" id="A0AAJ0GC85"/>
<dbReference type="PROSITE" id="PS50011">
    <property type="entry name" value="PROTEIN_KINASE_DOM"/>
    <property type="match status" value="1"/>
</dbReference>
<evidence type="ECO:0000256" key="3">
    <source>
        <dbReference type="ARBA" id="ARBA00022527"/>
    </source>
</evidence>
<dbReference type="InterPro" id="IPR008984">
    <property type="entry name" value="SMAD_FHA_dom_sf"/>
</dbReference>
<keyword evidence="3" id="KW-0723">Serine/threonine-protein kinase</keyword>
<gene>
    <name evidence="13" type="primary">RAD53</name>
    <name evidence="13" type="ORF">LTR09_008672</name>
</gene>
<feature type="compositionally biased region" description="Basic and acidic residues" evidence="10">
    <location>
        <begin position="1042"/>
        <end position="1060"/>
    </location>
</feature>
<feature type="compositionally biased region" description="Basic and acidic residues" evidence="10">
    <location>
        <begin position="780"/>
        <end position="798"/>
    </location>
</feature>
<dbReference type="InterPro" id="IPR000253">
    <property type="entry name" value="FHA_dom"/>
</dbReference>
<evidence type="ECO:0000256" key="10">
    <source>
        <dbReference type="SAM" id="MobiDB-lite"/>
    </source>
</evidence>
<dbReference type="SUPFAM" id="SSF56112">
    <property type="entry name" value="Protein kinase-like (PK-like)"/>
    <property type="match status" value="1"/>
</dbReference>
<dbReference type="Gene3D" id="2.60.200.20">
    <property type="match status" value="1"/>
</dbReference>
<dbReference type="PROSITE" id="PS00107">
    <property type="entry name" value="PROTEIN_KINASE_ATP"/>
    <property type="match status" value="1"/>
</dbReference>
<feature type="domain" description="FHA" evidence="11">
    <location>
        <begin position="115"/>
        <end position="168"/>
    </location>
</feature>